<accession>G2YB71</accession>
<dbReference type="HOGENOM" id="CLU_1992272_0_0_1"/>
<dbReference type="GO" id="GO:0016491">
    <property type="term" value="F:oxidoreductase activity"/>
    <property type="evidence" value="ECO:0007669"/>
    <property type="project" value="InterPro"/>
</dbReference>
<dbReference type="Gene3D" id="3.30.465.10">
    <property type="match status" value="1"/>
</dbReference>
<dbReference type="InterPro" id="IPR016169">
    <property type="entry name" value="FAD-bd_PCMH_sub2"/>
</dbReference>
<evidence type="ECO:0000259" key="1">
    <source>
        <dbReference type="Pfam" id="PF08031"/>
    </source>
</evidence>
<evidence type="ECO:0000313" key="2">
    <source>
        <dbReference type="EMBL" id="CCD34462.1"/>
    </source>
</evidence>
<organism evidence="2 3">
    <name type="scientific">Botryotinia fuckeliana (strain T4)</name>
    <name type="common">Noble rot fungus</name>
    <name type="synonym">Botrytis cinerea</name>
    <dbReference type="NCBI Taxonomy" id="999810"/>
    <lineage>
        <taxon>Eukaryota</taxon>
        <taxon>Fungi</taxon>
        <taxon>Dikarya</taxon>
        <taxon>Ascomycota</taxon>
        <taxon>Pezizomycotina</taxon>
        <taxon>Leotiomycetes</taxon>
        <taxon>Helotiales</taxon>
        <taxon>Sclerotiniaceae</taxon>
        <taxon>Botrytis</taxon>
    </lineage>
</organism>
<dbReference type="InParanoid" id="G2YB71"/>
<protein>
    <recommendedName>
        <fullName evidence="1">Berberine/berberine-like domain-containing protein</fullName>
    </recommendedName>
</protein>
<dbReference type="EMBL" id="FQ790309">
    <property type="protein sequence ID" value="CCD34462.1"/>
    <property type="molecule type" value="Genomic_DNA"/>
</dbReference>
<feature type="domain" description="Berberine/berberine-like" evidence="1">
    <location>
        <begin position="62"/>
        <end position="104"/>
    </location>
</feature>
<name>G2YB71_BOTF4</name>
<gene>
    <name evidence="2" type="ORF">BofuT4_P026600.1</name>
</gene>
<reference evidence="3" key="1">
    <citation type="journal article" date="2011" name="PLoS Genet.">
        <title>Genomic analysis of the necrotrophic fungal pathogens Sclerotinia sclerotiorum and Botrytis cinerea.</title>
        <authorList>
            <person name="Amselem J."/>
            <person name="Cuomo C.A."/>
            <person name="van Kan J.A."/>
            <person name="Viaud M."/>
            <person name="Benito E.P."/>
            <person name="Couloux A."/>
            <person name="Coutinho P.M."/>
            <person name="de Vries R.P."/>
            <person name="Dyer P.S."/>
            <person name="Fillinger S."/>
            <person name="Fournier E."/>
            <person name="Gout L."/>
            <person name="Hahn M."/>
            <person name="Kohn L."/>
            <person name="Lapalu N."/>
            <person name="Plummer K.M."/>
            <person name="Pradier J.M."/>
            <person name="Quevillon E."/>
            <person name="Sharon A."/>
            <person name="Simon A."/>
            <person name="ten Have A."/>
            <person name="Tudzynski B."/>
            <person name="Tudzynski P."/>
            <person name="Wincker P."/>
            <person name="Andrew M."/>
            <person name="Anthouard V."/>
            <person name="Beever R.E."/>
            <person name="Beffa R."/>
            <person name="Benoit I."/>
            <person name="Bouzid O."/>
            <person name="Brault B."/>
            <person name="Chen Z."/>
            <person name="Choquer M."/>
            <person name="Collemare J."/>
            <person name="Cotton P."/>
            <person name="Danchin E.G."/>
            <person name="Da Silva C."/>
            <person name="Gautier A."/>
            <person name="Giraud C."/>
            <person name="Giraud T."/>
            <person name="Gonzalez C."/>
            <person name="Grossetete S."/>
            <person name="Guldener U."/>
            <person name="Henrissat B."/>
            <person name="Howlett B.J."/>
            <person name="Kodira C."/>
            <person name="Kretschmer M."/>
            <person name="Lappartient A."/>
            <person name="Leroch M."/>
            <person name="Levis C."/>
            <person name="Mauceli E."/>
            <person name="Neuveglise C."/>
            <person name="Oeser B."/>
            <person name="Pearson M."/>
            <person name="Poulain J."/>
            <person name="Poussereau N."/>
            <person name="Quesneville H."/>
            <person name="Rascle C."/>
            <person name="Schumacher J."/>
            <person name="Segurens B."/>
            <person name="Sexton A."/>
            <person name="Silva E."/>
            <person name="Sirven C."/>
            <person name="Soanes D.M."/>
            <person name="Talbot N.J."/>
            <person name="Templeton M."/>
            <person name="Yandava C."/>
            <person name="Yarden O."/>
            <person name="Zeng Q."/>
            <person name="Rollins J.A."/>
            <person name="Lebrun M.H."/>
            <person name="Dickman M."/>
        </authorList>
    </citation>
    <scope>NUCLEOTIDE SEQUENCE [LARGE SCALE GENOMIC DNA]</scope>
    <source>
        <strain evidence="3">T4</strain>
    </source>
</reference>
<dbReference type="Proteomes" id="UP000008177">
    <property type="component" value="Unplaced contigs"/>
</dbReference>
<dbReference type="AlphaFoldDB" id="G2YB71"/>
<proteinExistence type="predicted"/>
<evidence type="ECO:0000313" key="3">
    <source>
        <dbReference type="Proteomes" id="UP000008177"/>
    </source>
</evidence>
<dbReference type="InterPro" id="IPR012951">
    <property type="entry name" value="BBE"/>
</dbReference>
<sequence>MTISNEPIDNALNPIWRNTTLHLNDVQPWDDSIPQTDIKSLIDDMTYNSLDTLRGFDPAPGAYLNEANAYEPGWQLSFFGRSYDRLREIKNKYDPRGLLYCRQCVGSKDWIETSSGGLCKAFMPL</sequence>
<dbReference type="GO" id="GO:0050660">
    <property type="term" value="F:flavin adenine dinucleotide binding"/>
    <property type="evidence" value="ECO:0007669"/>
    <property type="project" value="InterPro"/>
</dbReference>
<dbReference type="Pfam" id="PF08031">
    <property type="entry name" value="BBE"/>
    <property type="match status" value="1"/>
</dbReference>
<dbReference type="Gene3D" id="3.40.462.20">
    <property type="match status" value="1"/>
</dbReference>
<dbReference type="STRING" id="999810.G2YB71"/>